<organism evidence="1">
    <name type="scientific">marine sediment metagenome</name>
    <dbReference type="NCBI Taxonomy" id="412755"/>
    <lineage>
        <taxon>unclassified sequences</taxon>
        <taxon>metagenomes</taxon>
        <taxon>ecological metagenomes</taxon>
    </lineage>
</organism>
<name>X0YL34_9ZZZZ</name>
<evidence type="ECO:0000313" key="1">
    <source>
        <dbReference type="EMBL" id="GAG56760.1"/>
    </source>
</evidence>
<sequence length="350" mass="40299">MPDEILSPFEFAKRERDDSIRRLISKINSESSVKGVSSYYDKNEDAILFRLDDAELLRKFHKICGIAPEHTEYELELYQQRNVGIYLGDIERNFVRIAENVKSLMPSYATNLKEVPIIVDANTKYNGWARPVPDGGSYIGVYSGIVSMWLWITAYNIGLDRYENHVQGESYRDLFAAMPWSAEQALCNPYDPPLFSVRGFPSWAYPQINKLAHDESSENYLHLRICDHFILAHELGHIALGHIENIRYGMPSDLSILRQFEFEADSFAAEVFLKMCKKGKPSQYIHPLFGLFEIWHVYEKKAGLSVQSHPTALERFGRVCKKLTPKKYMQTQTLLYTLAEVMFAAECDAK</sequence>
<dbReference type="AlphaFoldDB" id="X0YL34"/>
<proteinExistence type="predicted"/>
<reference evidence="1" key="1">
    <citation type="journal article" date="2014" name="Front. Microbiol.">
        <title>High frequency of phylogenetically diverse reductive dehalogenase-homologous genes in deep subseafloor sedimentary metagenomes.</title>
        <authorList>
            <person name="Kawai M."/>
            <person name="Futagami T."/>
            <person name="Toyoda A."/>
            <person name="Takaki Y."/>
            <person name="Nishi S."/>
            <person name="Hori S."/>
            <person name="Arai W."/>
            <person name="Tsubouchi T."/>
            <person name="Morono Y."/>
            <person name="Uchiyama I."/>
            <person name="Ito T."/>
            <person name="Fujiyama A."/>
            <person name="Inagaki F."/>
            <person name="Takami H."/>
        </authorList>
    </citation>
    <scope>NUCLEOTIDE SEQUENCE</scope>
    <source>
        <strain evidence="1">Expedition CK06-06</strain>
    </source>
</reference>
<comment type="caution">
    <text evidence="1">The sequence shown here is derived from an EMBL/GenBank/DDBJ whole genome shotgun (WGS) entry which is preliminary data.</text>
</comment>
<gene>
    <name evidence="1" type="ORF">S01H4_13719</name>
</gene>
<accession>X0YL34</accession>
<protein>
    <recommendedName>
        <fullName evidence="2">IrrE N-terminal-like domain-containing protein</fullName>
    </recommendedName>
</protein>
<evidence type="ECO:0008006" key="2">
    <source>
        <dbReference type="Google" id="ProtNLM"/>
    </source>
</evidence>
<dbReference type="EMBL" id="BART01006035">
    <property type="protein sequence ID" value="GAG56760.1"/>
    <property type="molecule type" value="Genomic_DNA"/>
</dbReference>